<dbReference type="EMBL" id="BIFT01000002">
    <property type="protein sequence ID" value="GCE30006.1"/>
    <property type="molecule type" value="Genomic_DNA"/>
</dbReference>
<reference evidence="4" key="1">
    <citation type="submission" date="2018-12" db="EMBL/GenBank/DDBJ databases">
        <title>Tengunoibacter tsumagoiensis gen. nov., sp. nov., Dictyobacter kobayashii sp. nov., D. alpinus sp. nov., and D. joshuensis sp. nov. and description of Dictyobacteraceae fam. nov. within the order Ktedonobacterales isolated from Tengu-no-mugimeshi.</title>
        <authorList>
            <person name="Wang C.M."/>
            <person name="Zheng Y."/>
            <person name="Sakai Y."/>
            <person name="Toyoda A."/>
            <person name="Minakuchi Y."/>
            <person name="Abe K."/>
            <person name="Yokota A."/>
            <person name="Yabe S."/>
        </authorList>
    </citation>
    <scope>NUCLEOTIDE SEQUENCE [LARGE SCALE GENOMIC DNA]</scope>
    <source>
        <strain evidence="4">Uno16</strain>
    </source>
</reference>
<dbReference type="OrthoDB" id="9773828at2"/>
<evidence type="ECO:0000256" key="1">
    <source>
        <dbReference type="ARBA" id="ARBA00023002"/>
    </source>
</evidence>
<dbReference type="InterPro" id="IPR050523">
    <property type="entry name" value="AKR_Detox_Biosynth"/>
</dbReference>
<dbReference type="PANTHER" id="PTHR43364">
    <property type="entry name" value="NADH-SPECIFIC METHYLGLYOXAL REDUCTASE-RELATED"/>
    <property type="match status" value="1"/>
</dbReference>
<evidence type="ECO:0000313" key="3">
    <source>
        <dbReference type="EMBL" id="GCE30006.1"/>
    </source>
</evidence>
<feature type="domain" description="NADP-dependent oxidoreductase" evidence="2">
    <location>
        <begin position="19"/>
        <end position="324"/>
    </location>
</feature>
<dbReference type="SUPFAM" id="SSF51430">
    <property type="entry name" value="NAD(P)-linked oxidoreductase"/>
    <property type="match status" value="1"/>
</dbReference>
<dbReference type="PANTHER" id="PTHR43364:SF4">
    <property type="entry name" value="NAD(P)-LINKED OXIDOREDUCTASE SUPERFAMILY PROTEIN"/>
    <property type="match status" value="1"/>
</dbReference>
<keyword evidence="4" id="KW-1185">Reference proteome</keyword>
<dbReference type="Gene3D" id="3.20.20.100">
    <property type="entry name" value="NADP-dependent oxidoreductase domain"/>
    <property type="match status" value="1"/>
</dbReference>
<dbReference type="Pfam" id="PF00248">
    <property type="entry name" value="Aldo_ket_red"/>
    <property type="match status" value="1"/>
</dbReference>
<evidence type="ECO:0000313" key="4">
    <source>
        <dbReference type="Proteomes" id="UP000287171"/>
    </source>
</evidence>
<name>A0A402BFA8_9CHLR</name>
<dbReference type="Proteomes" id="UP000287171">
    <property type="component" value="Unassembled WGS sequence"/>
</dbReference>
<organism evidence="3 4">
    <name type="scientific">Dictyobacter alpinus</name>
    <dbReference type="NCBI Taxonomy" id="2014873"/>
    <lineage>
        <taxon>Bacteria</taxon>
        <taxon>Bacillati</taxon>
        <taxon>Chloroflexota</taxon>
        <taxon>Ktedonobacteria</taxon>
        <taxon>Ktedonobacterales</taxon>
        <taxon>Dictyobacteraceae</taxon>
        <taxon>Dictyobacter</taxon>
    </lineage>
</organism>
<keyword evidence="1" id="KW-0560">Oxidoreductase</keyword>
<proteinExistence type="predicted"/>
<dbReference type="RefSeq" id="WP_126630177.1">
    <property type="nucleotide sequence ID" value="NZ_BIFT01000002.1"/>
</dbReference>
<dbReference type="InterPro" id="IPR036812">
    <property type="entry name" value="NAD(P)_OxRdtase_dom_sf"/>
</dbReference>
<sequence length="328" mass="36140">MQKVLTRTLGKSGIEVSALGLGCWAIGGEWTFDGLPAGWGRVDDTESLRALGCALDLGVTYFDTADVYGCGHSERVLGQALSGHREEVVIATKFGLVFDEQTRQGAGENLTPDYIRRACEASLRRLQTDYIDLYQMHSTPTTRTETEDVLAMLEELVSAGKIRYYASGSEDMEVARTFAQGKHVTAQQQQLNVFGGNDELIAYCEAQQLAIICRTPLAMGLLTGKYQDANTLPADDVRLHTPWWEYFKAGRMQEWITRVESLRNILSSDGRTLAQGALGWIWARSNETIPIPGFKTVAQVEENAAALLLGALSQSQMQQIEALLKPTV</sequence>
<gene>
    <name evidence="3" type="ORF">KDA_54900</name>
</gene>
<comment type="caution">
    <text evidence="3">The sequence shown here is derived from an EMBL/GenBank/DDBJ whole genome shotgun (WGS) entry which is preliminary data.</text>
</comment>
<accession>A0A402BFA8</accession>
<dbReference type="AlphaFoldDB" id="A0A402BFA8"/>
<evidence type="ECO:0000259" key="2">
    <source>
        <dbReference type="Pfam" id="PF00248"/>
    </source>
</evidence>
<dbReference type="InterPro" id="IPR023210">
    <property type="entry name" value="NADP_OxRdtase_dom"/>
</dbReference>
<dbReference type="GO" id="GO:0016491">
    <property type="term" value="F:oxidoreductase activity"/>
    <property type="evidence" value="ECO:0007669"/>
    <property type="project" value="UniProtKB-KW"/>
</dbReference>
<protein>
    <submittedName>
        <fullName evidence="3">Oxidoreductase</fullName>
    </submittedName>
</protein>